<keyword evidence="5 8" id="KW-0812">Transmembrane</keyword>
<reference evidence="10" key="2">
    <citation type="journal article" date="2017" name="J. Anim. Genet.">
        <title>Multiple reference genome sequences of hot pepper reveal the massive evolution of plant disease resistance genes by retroduplication.</title>
        <authorList>
            <person name="Kim S."/>
            <person name="Park J."/>
            <person name="Yeom S.-I."/>
            <person name="Kim Y.-M."/>
            <person name="Seo E."/>
            <person name="Kim K.-T."/>
            <person name="Kim M.-S."/>
            <person name="Lee J.M."/>
            <person name="Cheong K."/>
            <person name="Shin H.-S."/>
            <person name="Kim S.-B."/>
            <person name="Han K."/>
            <person name="Lee J."/>
            <person name="Park M."/>
            <person name="Lee H.-A."/>
            <person name="Lee H.-Y."/>
            <person name="Lee Y."/>
            <person name="Oh S."/>
            <person name="Lee J.H."/>
            <person name="Choi E."/>
            <person name="Choi E."/>
            <person name="Lee S.E."/>
            <person name="Jeon J."/>
            <person name="Kim H."/>
            <person name="Choi G."/>
            <person name="Song H."/>
            <person name="Lee J."/>
            <person name="Lee S.-C."/>
            <person name="Kwon J.-K."/>
            <person name="Lee H.-Y."/>
            <person name="Koo N."/>
            <person name="Hong Y."/>
            <person name="Kim R.W."/>
            <person name="Kang W.-H."/>
            <person name="Huh J.H."/>
            <person name="Kang B.-C."/>
            <person name="Yang T.-J."/>
            <person name="Lee Y.-H."/>
            <person name="Bennetzen J.L."/>
            <person name="Choi D."/>
        </authorList>
    </citation>
    <scope>NUCLEOTIDE SEQUENCE [LARGE SCALE GENOMIC DNA]</scope>
    <source>
        <strain evidence="10">cv. PBC81</strain>
    </source>
</reference>
<evidence type="ECO:0000256" key="4">
    <source>
        <dbReference type="ARBA" id="ARBA00022679"/>
    </source>
</evidence>
<dbReference type="InterPro" id="IPR008166">
    <property type="entry name" value="Glyco_transf_92"/>
</dbReference>
<keyword evidence="6 8" id="KW-1133">Transmembrane helix</keyword>
<dbReference type="EMBL" id="MLFT02000465">
    <property type="protein sequence ID" value="PHT27318.1"/>
    <property type="molecule type" value="Genomic_DNA"/>
</dbReference>
<dbReference type="PANTHER" id="PTHR21461:SF60">
    <property type="entry name" value="GLYCOSYLTRANSFERASE FAMILY 92 PROTEIN"/>
    <property type="match status" value="1"/>
</dbReference>
<reference evidence="9 10" key="1">
    <citation type="journal article" date="2017" name="Genome Biol.">
        <title>New reference genome sequences of hot pepper reveal the massive evolution of plant disease-resistance genes by retroduplication.</title>
        <authorList>
            <person name="Kim S."/>
            <person name="Park J."/>
            <person name="Yeom S.I."/>
            <person name="Kim Y.M."/>
            <person name="Seo E."/>
            <person name="Kim K.T."/>
            <person name="Kim M.S."/>
            <person name="Lee J.M."/>
            <person name="Cheong K."/>
            <person name="Shin H.S."/>
            <person name="Kim S.B."/>
            <person name="Han K."/>
            <person name="Lee J."/>
            <person name="Park M."/>
            <person name="Lee H.A."/>
            <person name="Lee H.Y."/>
            <person name="Lee Y."/>
            <person name="Oh S."/>
            <person name="Lee J.H."/>
            <person name="Choi E."/>
            <person name="Choi E."/>
            <person name="Lee S.E."/>
            <person name="Jeon J."/>
            <person name="Kim H."/>
            <person name="Choi G."/>
            <person name="Song H."/>
            <person name="Lee J."/>
            <person name="Lee S.C."/>
            <person name="Kwon J.K."/>
            <person name="Lee H.Y."/>
            <person name="Koo N."/>
            <person name="Hong Y."/>
            <person name="Kim R.W."/>
            <person name="Kang W.H."/>
            <person name="Huh J.H."/>
            <person name="Kang B.C."/>
            <person name="Yang T.J."/>
            <person name="Lee Y.H."/>
            <person name="Bennetzen J.L."/>
            <person name="Choi D."/>
        </authorList>
    </citation>
    <scope>NUCLEOTIDE SEQUENCE [LARGE SCALE GENOMIC DNA]</scope>
    <source>
        <strain evidence="10">cv. PBC81</strain>
    </source>
</reference>
<evidence type="ECO:0000256" key="8">
    <source>
        <dbReference type="RuleBase" id="RU366017"/>
    </source>
</evidence>
<organism evidence="9 10">
    <name type="scientific">Capsicum baccatum</name>
    <name type="common">Peruvian pepper</name>
    <dbReference type="NCBI Taxonomy" id="33114"/>
    <lineage>
        <taxon>Eukaryota</taxon>
        <taxon>Viridiplantae</taxon>
        <taxon>Streptophyta</taxon>
        <taxon>Embryophyta</taxon>
        <taxon>Tracheophyta</taxon>
        <taxon>Spermatophyta</taxon>
        <taxon>Magnoliopsida</taxon>
        <taxon>eudicotyledons</taxon>
        <taxon>Gunneridae</taxon>
        <taxon>Pentapetalae</taxon>
        <taxon>asterids</taxon>
        <taxon>lamiids</taxon>
        <taxon>Solanales</taxon>
        <taxon>Solanaceae</taxon>
        <taxon>Solanoideae</taxon>
        <taxon>Capsiceae</taxon>
        <taxon>Capsicum</taxon>
    </lineage>
</organism>
<comment type="caution">
    <text evidence="9">The sequence shown here is derived from an EMBL/GenBank/DDBJ whole genome shotgun (WGS) entry which is preliminary data.</text>
</comment>
<comment type="subcellular location">
    <subcellularLocation>
        <location evidence="1">Membrane</location>
        <topology evidence="1">Single-pass membrane protein</topology>
    </subcellularLocation>
</comment>
<evidence type="ECO:0000313" key="10">
    <source>
        <dbReference type="Proteomes" id="UP000224567"/>
    </source>
</evidence>
<comment type="similarity">
    <text evidence="2 8">Belongs to the glycosyltransferase 92 family.</text>
</comment>
<evidence type="ECO:0000313" key="9">
    <source>
        <dbReference type="EMBL" id="PHT27318.1"/>
    </source>
</evidence>
<dbReference type="Pfam" id="PF01697">
    <property type="entry name" value="Glyco_transf_92"/>
    <property type="match status" value="1"/>
</dbReference>
<keyword evidence="3 8" id="KW-0328">Glycosyltransferase</keyword>
<keyword evidence="7 8" id="KW-0472">Membrane</keyword>
<evidence type="ECO:0000256" key="6">
    <source>
        <dbReference type="ARBA" id="ARBA00022989"/>
    </source>
</evidence>
<gene>
    <name evidence="9" type="ORF">CQW23_33073</name>
</gene>
<dbReference type="Proteomes" id="UP000224567">
    <property type="component" value="Unassembled WGS sequence"/>
</dbReference>
<evidence type="ECO:0000256" key="3">
    <source>
        <dbReference type="ARBA" id="ARBA00022676"/>
    </source>
</evidence>
<dbReference type="PANTHER" id="PTHR21461">
    <property type="entry name" value="GLYCOSYLTRANSFERASE FAMILY 92 PROTEIN"/>
    <property type="match status" value="1"/>
</dbReference>
<evidence type="ECO:0000256" key="2">
    <source>
        <dbReference type="ARBA" id="ARBA00007647"/>
    </source>
</evidence>
<evidence type="ECO:0000256" key="7">
    <source>
        <dbReference type="ARBA" id="ARBA00023136"/>
    </source>
</evidence>
<keyword evidence="4 8" id="KW-0808">Transferase</keyword>
<dbReference type="EC" id="2.4.1.-" evidence="8"/>
<dbReference type="GO" id="GO:0005737">
    <property type="term" value="C:cytoplasm"/>
    <property type="evidence" value="ECO:0007669"/>
    <property type="project" value="TreeGrafter"/>
</dbReference>
<evidence type="ECO:0000256" key="1">
    <source>
        <dbReference type="ARBA" id="ARBA00004167"/>
    </source>
</evidence>
<sequence>MARKVRITFLFIITSIFFFATFYHLYLRDSISDINVDYLPILSVSSKEANNNNLVIRENISSPITRSDIPAFLSDIDQDPDIIPSVSILMPDWEVYVIISPDYTPLISLHDRYICVYETREVSPAIHAGELRLPIRSLFKCELPRRARRRLPFKQTTLMKSSEKLPAPAVMVAEPELLRWSFLVYDSLTTEDDVVLFVKGLNNHQGINREPNEFRCVFDSKGKKVIRTTLTSSIQEVFRCNHPDPTIFFEGGERVLVSLEVLLPVPMIVPSVAYYYSTPRKLEHNEKSEKAHLCACTMVYNVGKFLKEWVLYHSKIGVEKFVLYDNGSDDDFDKVVDELVQEGYNVKTYFWLWPKTQEAGFSHSAIYAKDSCSWMMYIDVDEFVYSPLWSNLSRPSTSLLHSFLPHPKNVQDVSVEKRQVAEISIPCYEFGPSNQSSHPITGVTQGYNCRRKVENRHKSFVYLDAVHHSLLNVIHHFILKQGYKEKKVSVHDMAVNHYKFQAWPEFKAKFRRRVSAYVVDWTKELNPGSKDRTPGLGFNPVEPRGWPLKFCEVYDNGLKDLTRRWFALKSPITRLDYSMAWQR</sequence>
<proteinExistence type="inferred from homology"/>
<accession>A0A2G2V327</accession>
<keyword evidence="10" id="KW-1185">Reference proteome</keyword>
<dbReference type="AlphaFoldDB" id="A0A2G2V327"/>
<feature type="transmembrane region" description="Helical" evidence="8">
    <location>
        <begin position="7"/>
        <end position="26"/>
    </location>
</feature>
<protein>
    <recommendedName>
        <fullName evidence="8">Glycosyltransferase family 92 protein</fullName>
        <ecNumber evidence="8">2.4.1.-</ecNumber>
    </recommendedName>
</protein>
<evidence type="ECO:0000256" key="5">
    <source>
        <dbReference type="ARBA" id="ARBA00022692"/>
    </source>
</evidence>
<dbReference type="STRING" id="33114.A0A2G2V327"/>
<dbReference type="GO" id="GO:0016020">
    <property type="term" value="C:membrane"/>
    <property type="evidence" value="ECO:0007669"/>
    <property type="project" value="UniProtKB-SubCell"/>
</dbReference>
<dbReference type="OrthoDB" id="2526284at2759"/>
<dbReference type="GO" id="GO:0016757">
    <property type="term" value="F:glycosyltransferase activity"/>
    <property type="evidence" value="ECO:0007669"/>
    <property type="project" value="UniProtKB-UniRule"/>
</dbReference>
<name>A0A2G2V327_CAPBA</name>